<dbReference type="RefSeq" id="WP_035536127.1">
    <property type="nucleotide sequence ID" value="NZ_ARYL01000004.1"/>
</dbReference>
<dbReference type="EMBL" id="ARYL01000004">
    <property type="protein sequence ID" value="KDA03714.1"/>
    <property type="molecule type" value="Genomic_DNA"/>
</dbReference>
<feature type="domain" description="Carboxymuconolactone decarboxylase-like" evidence="1">
    <location>
        <begin position="53"/>
        <end position="115"/>
    </location>
</feature>
<evidence type="ECO:0000259" key="1">
    <source>
        <dbReference type="Pfam" id="PF02627"/>
    </source>
</evidence>
<dbReference type="PANTHER" id="PTHR35446">
    <property type="entry name" value="SI:CH211-175M2.5"/>
    <property type="match status" value="1"/>
</dbReference>
<organism evidence="2 3">
    <name type="scientific">Hyphomonas oceanitis SCH89</name>
    <dbReference type="NCBI Taxonomy" id="1280953"/>
    <lineage>
        <taxon>Bacteria</taxon>
        <taxon>Pseudomonadati</taxon>
        <taxon>Pseudomonadota</taxon>
        <taxon>Alphaproteobacteria</taxon>
        <taxon>Hyphomonadales</taxon>
        <taxon>Hyphomonadaceae</taxon>
        <taxon>Hyphomonas</taxon>
    </lineage>
</organism>
<protein>
    <submittedName>
        <fullName evidence="2">Carboxymuconolactone decarboxylase</fullName>
    </submittedName>
</protein>
<name>A0A059GAF0_9PROT</name>
<evidence type="ECO:0000313" key="2">
    <source>
        <dbReference type="EMBL" id="KDA03714.1"/>
    </source>
</evidence>
<dbReference type="NCBIfam" id="TIGR00778">
    <property type="entry name" value="ahpD_dom"/>
    <property type="match status" value="1"/>
</dbReference>
<dbReference type="InterPro" id="IPR003779">
    <property type="entry name" value="CMD-like"/>
</dbReference>
<reference evidence="2 3" key="1">
    <citation type="journal article" date="2014" name="Antonie Van Leeuwenhoek">
        <title>Hyphomonas beringensis sp. nov. and Hyphomonas chukchiensis sp. nov., isolated from surface seawater of the Bering Sea and Chukchi Sea.</title>
        <authorList>
            <person name="Li C."/>
            <person name="Lai Q."/>
            <person name="Li G."/>
            <person name="Dong C."/>
            <person name="Wang J."/>
            <person name="Liao Y."/>
            <person name="Shao Z."/>
        </authorList>
    </citation>
    <scope>NUCLEOTIDE SEQUENCE [LARGE SCALE GENOMIC DNA]</scope>
    <source>
        <strain evidence="2 3">SCH89</strain>
    </source>
</reference>
<dbReference type="OrthoDB" id="9808310at2"/>
<dbReference type="GO" id="GO:0051920">
    <property type="term" value="F:peroxiredoxin activity"/>
    <property type="evidence" value="ECO:0007669"/>
    <property type="project" value="InterPro"/>
</dbReference>
<sequence length="190" mass="20343">MSDLKIHDETTAPSAARDTLAGVNKTYGMIPNMLGVLAENPAALEGYLSLSKSFEHSGLDPLARQVVLLTVSIENACHFCVAAHSAAALKAGLDPAVIDAVRSNQAIADARLDALRVFTRRMVRQRGFVSDTEVSVFLNAGWDKADILAVILGVSLKTISNYTNHVAETPLNKAYKPFAWAPCTRACFAG</sequence>
<dbReference type="eggNOG" id="COG2128">
    <property type="taxonomic scope" value="Bacteria"/>
</dbReference>
<dbReference type="InterPro" id="IPR029032">
    <property type="entry name" value="AhpD-like"/>
</dbReference>
<proteinExistence type="predicted"/>
<comment type="caution">
    <text evidence="2">The sequence shown here is derived from an EMBL/GenBank/DDBJ whole genome shotgun (WGS) entry which is preliminary data.</text>
</comment>
<dbReference type="AlphaFoldDB" id="A0A059GAF0"/>
<evidence type="ECO:0000313" key="3">
    <source>
        <dbReference type="Proteomes" id="UP000024942"/>
    </source>
</evidence>
<dbReference type="PATRIC" id="fig|1280953.3.peg.914"/>
<dbReference type="InterPro" id="IPR004675">
    <property type="entry name" value="AhpD_core"/>
</dbReference>
<dbReference type="PANTHER" id="PTHR35446:SF3">
    <property type="entry name" value="CMD DOMAIN-CONTAINING PROTEIN"/>
    <property type="match status" value="1"/>
</dbReference>
<dbReference type="Pfam" id="PF02627">
    <property type="entry name" value="CMD"/>
    <property type="match status" value="1"/>
</dbReference>
<dbReference type="STRING" id="1280953.HOC_04517"/>
<dbReference type="Gene3D" id="1.20.1290.10">
    <property type="entry name" value="AhpD-like"/>
    <property type="match status" value="1"/>
</dbReference>
<dbReference type="SUPFAM" id="SSF69118">
    <property type="entry name" value="AhpD-like"/>
    <property type="match status" value="1"/>
</dbReference>
<keyword evidence="3" id="KW-1185">Reference proteome</keyword>
<dbReference type="Proteomes" id="UP000024942">
    <property type="component" value="Unassembled WGS sequence"/>
</dbReference>
<gene>
    <name evidence="2" type="ORF">HOC_04517</name>
</gene>
<accession>A0A059GAF0</accession>